<sequence length="935" mass="98611">MDENMLIRKKRTKSPGTKPAMQLAKGLIISLALISGSIVPAIAGPTEPPVTANTAANLNHATALTSAEQSLDSAAVPSAEPALKTSAASSAEPVEKTQLDDVEISAYMKAAKDEVTPTFQASIEEQRGVAGARMGQGLAYGDSSSQPGQGTIKSGVAAPFAATSWIPAGVLGVDVSGHQPNVDWAQQSRLGAKFAYVKATEGIDFKSQKFSSQYSGAYSAGLIRGAYHFALPNESSGAVQAEFFVKNGGGWSSDGMTLPPLLDIEYNPYSSYGNSCFNMSASQMVTWIKDFSNRILALTKRLPMIYTTSDWWRTCTGNSAAFPNHPLHIAAYPLDLANGFKLGPGGLPASWSNYDFWQFSDSWNLAGDSNVWRGTYAELQAFAAKSDVSVTPPVANDFLPQSLGIGDYNFDGANDLLQSREDGTLWFYPGKGNGTFGTAIRIGTGFGVYTKLTALGDFNRDGRPDFAGLRKDGSWWFYAGTGVVNSANTGYKPAVRTTATLTGFTYVTGIGDLTGDGLADVAAIKADGTLWILPGTGVVSAKSSGLGAAKKIGNSGWNAYSSIVRVGDVDENGTDDFAAVGKDGTLWLYPGSGKVSTTSSGYLARVRWGKSGWNKFAAVIGAGDLNGDRQPDLIGRNKDSSYSFYAGTLAGNDGYRPARIIGNSGWDKFKQVISVGDFNGDKNPDLLGVRTDGQLYFYGGDGVGGYRPAMVIGYGWNIYSGIYGVGDYNKDGSGDLLAVRPDGTLWFYAGTGRIGGSDQGYARALQVGRAGWNAFTQVIGPGDISGDKLVDLVGIKADGSVWLYAGNGKVSSNSEGYSPGVRANPETLRDAHTVASAFDFNADGSNDLLATKNDGSLWFYPGSGRLSVKGTFNTARLIGKSGWNAYSSVVGVGDSNNDGLPDMIGVNKNGTLWYYSGTSMRADGISPGVQNGYIR</sequence>
<dbReference type="RefSeq" id="WP_110106561.1">
    <property type="nucleotide sequence ID" value="NZ_JACBZZ010000001.1"/>
</dbReference>
<keyword evidence="6" id="KW-0929">Antimicrobial</keyword>
<evidence type="ECO:0000256" key="3">
    <source>
        <dbReference type="ARBA" id="ARBA00010646"/>
    </source>
</evidence>
<evidence type="ECO:0000256" key="1">
    <source>
        <dbReference type="ARBA" id="ARBA00000632"/>
    </source>
</evidence>
<evidence type="ECO:0000256" key="7">
    <source>
        <dbReference type="ARBA" id="ARBA00022638"/>
    </source>
</evidence>
<dbReference type="GO" id="GO:0003796">
    <property type="term" value="F:lysozyme activity"/>
    <property type="evidence" value="ECO:0007669"/>
    <property type="project" value="UniProtKB-EC"/>
</dbReference>
<evidence type="ECO:0000256" key="2">
    <source>
        <dbReference type="ARBA" id="ARBA00004613"/>
    </source>
</evidence>
<evidence type="ECO:0000313" key="15">
    <source>
        <dbReference type="Proteomes" id="UP000246303"/>
    </source>
</evidence>
<protein>
    <recommendedName>
        <fullName evidence="4">lysozyme</fullName>
        <ecNumber evidence="4">3.2.1.17</ecNumber>
    </recommendedName>
</protein>
<feature type="region of interest" description="Disordered" evidence="13">
    <location>
        <begin position="71"/>
        <end position="95"/>
    </location>
</feature>
<dbReference type="AlphaFoldDB" id="A0A2V3DRL0"/>
<dbReference type="InterPro" id="IPR013517">
    <property type="entry name" value="FG-GAP"/>
</dbReference>
<dbReference type="PANTHER" id="PTHR34135">
    <property type="entry name" value="LYSOZYME"/>
    <property type="match status" value="1"/>
</dbReference>
<dbReference type="InterPro" id="IPR017853">
    <property type="entry name" value="GH"/>
</dbReference>
<dbReference type="GO" id="GO:0005576">
    <property type="term" value="C:extracellular region"/>
    <property type="evidence" value="ECO:0007669"/>
    <property type="project" value="UniProtKB-SubCell"/>
</dbReference>
<evidence type="ECO:0000256" key="12">
    <source>
        <dbReference type="ARBA" id="ARBA00055588"/>
    </source>
</evidence>
<comment type="catalytic activity">
    <reaction evidence="1">
        <text>Hydrolysis of (1-&gt;4)-beta-linkages between N-acetylmuramic acid and N-acetyl-D-glucosamine residues in a peptidoglycan and between N-acetyl-D-glucosamine residues in chitodextrins.</text>
        <dbReference type="EC" id="3.2.1.17"/>
    </reaction>
</comment>
<organism evidence="14 15">
    <name type="scientific">Arthrobacter psychrochitiniphilus</name>
    <dbReference type="NCBI Taxonomy" id="291045"/>
    <lineage>
        <taxon>Bacteria</taxon>
        <taxon>Bacillati</taxon>
        <taxon>Actinomycetota</taxon>
        <taxon>Actinomycetes</taxon>
        <taxon>Micrococcales</taxon>
        <taxon>Micrococcaceae</taxon>
        <taxon>Arthrobacter</taxon>
    </lineage>
</organism>
<dbReference type="SMART" id="SM00641">
    <property type="entry name" value="Glyco_25"/>
    <property type="match status" value="1"/>
</dbReference>
<dbReference type="Gene3D" id="3.20.20.80">
    <property type="entry name" value="Glycosidases"/>
    <property type="match status" value="1"/>
</dbReference>
<evidence type="ECO:0000256" key="6">
    <source>
        <dbReference type="ARBA" id="ARBA00022529"/>
    </source>
</evidence>
<keyword evidence="8" id="KW-0732">Signal</keyword>
<evidence type="ECO:0000256" key="4">
    <source>
        <dbReference type="ARBA" id="ARBA00012732"/>
    </source>
</evidence>
<dbReference type="GO" id="GO:0009253">
    <property type="term" value="P:peptidoglycan catabolic process"/>
    <property type="evidence" value="ECO:0007669"/>
    <property type="project" value="InterPro"/>
</dbReference>
<dbReference type="SUPFAM" id="SSF69318">
    <property type="entry name" value="Integrin alpha N-terminal domain"/>
    <property type="match status" value="2"/>
</dbReference>
<gene>
    <name evidence="14" type="ORF">CVS29_11875</name>
</gene>
<dbReference type="FunFam" id="3.20.20.80:FF:000060">
    <property type="entry name" value="Lysozyme M1"/>
    <property type="match status" value="1"/>
</dbReference>
<dbReference type="InterPro" id="IPR018077">
    <property type="entry name" value="Glyco_hydro_fam25_subgr"/>
</dbReference>
<comment type="caution">
    <text evidence="14">The sequence shown here is derived from an EMBL/GenBank/DDBJ whole genome shotgun (WGS) entry which is preliminary data.</text>
</comment>
<dbReference type="Proteomes" id="UP000246303">
    <property type="component" value="Unassembled WGS sequence"/>
</dbReference>
<comment type="similarity">
    <text evidence="3">Belongs to the glycosyl hydrolase 25 family.</text>
</comment>
<keyword evidence="5" id="KW-0964">Secreted</keyword>
<dbReference type="EC" id="3.2.1.17" evidence="4"/>
<dbReference type="OrthoDB" id="287365at2"/>
<dbReference type="PROSITE" id="PS51904">
    <property type="entry name" value="GLYCOSYL_HYDROL_F25_2"/>
    <property type="match status" value="1"/>
</dbReference>
<keyword evidence="15" id="KW-1185">Reference proteome</keyword>
<dbReference type="GO" id="GO:0042742">
    <property type="term" value="P:defense response to bacterium"/>
    <property type="evidence" value="ECO:0007669"/>
    <property type="project" value="UniProtKB-KW"/>
</dbReference>
<dbReference type="CDD" id="cd06412">
    <property type="entry name" value="GH25_CH-type"/>
    <property type="match status" value="1"/>
</dbReference>
<dbReference type="Gene3D" id="2.130.10.130">
    <property type="entry name" value="Integrin alpha, N-terminal"/>
    <property type="match status" value="2"/>
</dbReference>
<accession>A0A2V3DRL0</accession>
<proteinExistence type="inferred from homology"/>
<evidence type="ECO:0000256" key="8">
    <source>
        <dbReference type="ARBA" id="ARBA00022729"/>
    </source>
</evidence>
<comment type="subcellular location">
    <subcellularLocation>
        <location evidence="2">Secreted</location>
    </subcellularLocation>
</comment>
<dbReference type="Pfam" id="PF01183">
    <property type="entry name" value="Glyco_hydro_25"/>
    <property type="match status" value="1"/>
</dbReference>
<evidence type="ECO:0000313" key="14">
    <source>
        <dbReference type="EMBL" id="PXA64896.1"/>
    </source>
</evidence>
<keyword evidence="9" id="KW-0378">Hydrolase</keyword>
<dbReference type="GO" id="GO:0016998">
    <property type="term" value="P:cell wall macromolecule catabolic process"/>
    <property type="evidence" value="ECO:0007669"/>
    <property type="project" value="InterPro"/>
</dbReference>
<dbReference type="Gene3D" id="2.115.10.10">
    <property type="entry name" value="Tachylectin 2"/>
    <property type="match status" value="1"/>
</dbReference>
<evidence type="ECO:0000256" key="5">
    <source>
        <dbReference type="ARBA" id="ARBA00022525"/>
    </source>
</evidence>
<dbReference type="InterPro" id="IPR028994">
    <property type="entry name" value="Integrin_alpha_N"/>
</dbReference>
<dbReference type="Pfam" id="PF13517">
    <property type="entry name" value="FG-GAP_3"/>
    <property type="match status" value="3"/>
</dbReference>
<evidence type="ECO:0000256" key="13">
    <source>
        <dbReference type="SAM" id="MobiDB-lite"/>
    </source>
</evidence>
<name>A0A2V3DRL0_9MICC</name>
<keyword evidence="11" id="KW-0326">Glycosidase</keyword>
<evidence type="ECO:0000256" key="11">
    <source>
        <dbReference type="ARBA" id="ARBA00023295"/>
    </source>
</evidence>
<keyword evidence="7" id="KW-0081">Bacteriolytic enzyme</keyword>
<dbReference type="GO" id="GO:0031640">
    <property type="term" value="P:killing of cells of another organism"/>
    <property type="evidence" value="ECO:0007669"/>
    <property type="project" value="UniProtKB-KW"/>
</dbReference>
<comment type="function">
    <text evidence="12">This enzyme has both lysozyme (acetylmuramidase) and diacetylmuramidase activities.</text>
</comment>
<dbReference type="InterPro" id="IPR002053">
    <property type="entry name" value="Glyco_hydro_25"/>
</dbReference>
<dbReference type="PANTHER" id="PTHR34135:SF2">
    <property type="entry name" value="LYSOZYME"/>
    <property type="match status" value="1"/>
</dbReference>
<dbReference type="GO" id="GO:0016052">
    <property type="term" value="P:carbohydrate catabolic process"/>
    <property type="evidence" value="ECO:0007669"/>
    <property type="project" value="TreeGrafter"/>
</dbReference>
<dbReference type="SUPFAM" id="SSF51445">
    <property type="entry name" value="(Trans)glycosidases"/>
    <property type="match status" value="1"/>
</dbReference>
<evidence type="ECO:0000256" key="10">
    <source>
        <dbReference type="ARBA" id="ARBA00023157"/>
    </source>
</evidence>
<dbReference type="EMBL" id="QHLZ01000007">
    <property type="protein sequence ID" value="PXA64896.1"/>
    <property type="molecule type" value="Genomic_DNA"/>
</dbReference>
<reference evidence="14 15" key="1">
    <citation type="submission" date="2018-05" db="EMBL/GenBank/DDBJ databases">
        <title>Genetic diversity of glacier-inhabiting Cryobacterium bacteria in China and description of Cryobacterium mengkeensis sp. nov. and Arthrobacter glacialis sp. nov.</title>
        <authorList>
            <person name="Liu Q."/>
            <person name="Xin Y.-H."/>
        </authorList>
    </citation>
    <scope>NUCLEOTIDE SEQUENCE [LARGE SCALE GENOMIC DNA]</scope>
    <source>
        <strain evidence="14 15">GP3</strain>
    </source>
</reference>
<keyword evidence="10" id="KW-1015">Disulfide bond</keyword>
<evidence type="ECO:0000256" key="9">
    <source>
        <dbReference type="ARBA" id="ARBA00022801"/>
    </source>
</evidence>